<dbReference type="AlphaFoldDB" id="A0AAD8F667"/>
<evidence type="ECO:0000259" key="1">
    <source>
        <dbReference type="Pfam" id="PF20791"/>
    </source>
</evidence>
<dbReference type="Gene3D" id="3.10.129.10">
    <property type="entry name" value="Hotdog Thioesterase"/>
    <property type="match status" value="1"/>
</dbReference>
<proteinExistence type="predicted"/>
<feature type="domain" description="Acyl-ACP thioesterase-like C-terminal" evidence="1">
    <location>
        <begin position="199"/>
        <end position="232"/>
    </location>
</feature>
<dbReference type="SUPFAM" id="SSF54637">
    <property type="entry name" value="Thioesterase/thiol ester dehydrase-isomerase"/>
    <property type="match status" value="1"/>
</dbReference>
<reference evidence="2" key="2">
    <citation type="submission" date="2023-04" db="EMBL/GenBank/DDBJ databases">
        <authorList>
            <person name="Bu L."/>
            <person name="Lu L."/>
            <person name="Laidemitt M.R."/>
            <person name="Zhang S.M."/>
            <person name="Mutuku M."/>
            <person name="Mkoji G."/>
            <person name="Steinauer M."/>
            <person name="Loker E.S."/>
        </authorList>
    </citation>
    <scope>NUCLEOTIDE SEQUENCE</scope>
    <source>
        <strain evidence="2">KasaAsao</strain>
        <tissue evidence="2">Whole Snail</tissue>
    </source>
</reference>
<dbReference type="PANTHER" id="PTHR34487">
    <property type="entry name" value="ACYL-ACP THIOESTERASE"/>
    <property type="match status" value="1"/>
</dbReference>
<dbReference type="PANTHER" id="PTHR34487:SF1">
    <property type="entry name" value="ACYL-ACP THIOESTERASE"/>
    <property type="match status" value="1"/>
</dbReference>
<protein>
    <recommendedName>
        <fullName evidence="1">Acyl-ACP thioesterase-like C-terminal domain-containing protein</fullName>
    </recommendedName>
</protein>
<accession>A0AAD8F667</accession>
<dbReference type="Pfam" id="PF20791">
    <property type="entry name" value="Acyl-ACP_TE_C"/>
    <property type="match status" value="1"/>
</dbReference>
<keyword evidence="3" id="KW-1185">Reference proteome</keyword>
<dbReference type="Proteomes" id="UP001233172">
    <property type="component" value="Unassembled WGS sequence"/>
</dbReference>
<reference evidence="2" key="1">
    <citation type="journal article" date="2023" name="PLoS Negl. Trop. Dis.">
        <title>A genome sequence for Biomphalaria pfeifferi, the major vector snail for the human-infecting parasite Schistosoma mansoni.</title>
        <authorList>
            <person name="Bu L."/>
            <person name="Lu L."/>
            <person name="Laidemitt M.R."/>
            <person name="Zhang S.M."/>
            <person name="Mutuku M."/>
            <person name="Mkoji G."/>
            <person name="Steinauer M."/>
            <person name="Loker E.S."/>
        </authorList>
    </citation>
    <scope>NUCLEOTIDE SEQUENCE</scope>
    <source>
        <strain evidence="2">KasaAsao</strain>
    </source>
</reference>
<organism evidence="2 3">
    <name type="scientific">Biomphalaria pfeifferi</name>
    <name type="common">Bloodfluke planorb</name>
    <name type="synonym">Freshwater snail</name>
    <dbReference type="NCBI Taxonomy" id="112525"/>
    <lineage>
        <taxon>Eukaryota</taxon>
        <taxon>Metazoa</taxon>
        <taxon>Spiralia</taxon>
        <taxon>Lophotrochozoa</taxon>
        <taxon>Mollusca</taxon>
        <taxon>Gastropoda</taxon>
        <taxon>Heterobranchia</taxon>
        <taxon>Euthyneura</taxon>
        <taxon>Panpulmonata</taxon>
        <taxon>Hygrophila</taxon>
        <taxon>Lymnaeoidea</taxon>
        <taxon>Planorbidae</taxon>
        <taxon>Biomphalaria</taxon>
    </lineage>
</organism>
<name>A0AAD8F667_BIOPF</name>
<evidence type="ECO:0000313" key="3">
    <source>
        <dbReference type="Proteomes" id="UP001233172"/>
    </source>
</evidence>
<evidence type="ECO:0000313" key="2">
    <source>
        <dbReference type="EMBL" id="KAK0053207.1"/>
    </source>
</evidence>
<sequence>MSTGRTHLWASWKRLYLQHWAVTNISVTDTPQCCVRFTIPGLSTDCFDGDGNPNIDSIMKISGISRVYFFDKPLDDSGKRFLDFNVMLKDRLLFTVSTHFRISKLLYNPDIPKWPINGQYSLSNVGNSSLTDKISFYSPDITSEPLWTQRSQLVSVNNDTRQPSALPDWFQHKYKGKGGMDKGLAVMPIQRPLNTYSYPITVQWLDTDFFRHTNFSSYINWVLNAIYSSLSKQEIEPAQCSSSSAFLPGVARAALSRGVKDLQIRYISESLENQNLNVYVWQEESQKNKFFASVERENLQVCQLQLEYFDSCTD</sequence>
<dbReference type="InterPro" id="IPR049427">
    <property type="entry name" value="Acyl-ACP_TE_C"/>
</dbReference>
<dbReference type="EMBL" id="JASAOG010000088">
    <property type="protein sequence ID" value="KAK0053207.1"/>
    <property type="molecule type" value="Genomic_DNA"/>
</dbReference>
<gene>
    <name evidence="2" type="ORF">Bpfe_017363</name>
</gene>
<comment type="caution">
    <text evidence="2">The sequence shown here is derived from an EMBL/GenBank/DDBJ whole genome shotgun (WGS) entry which is preliminary data.</text>
</comment>
<dbReference type="InterPro" id="IPR029069">
    <property type="entry name" value="HotDog_dom_sf"/>
</dbReference>